<reference evidence="2 3" key="1">
    <citation type="journal article" date="2024" name="Nat. Commun.">
        <title>Phylogenomics reveals the evolutionary origins of lichenization in chlorophyte algae.</title>
        <authorList>
            <person name="Puginier C."/>
            <person name="Libourel C."/>
            <person name="Otte J."/>
            <person name="Skaloud P."/>
            <person name="Haon M."/>
            <person name="Grisel S."/>
            <person name="Petersen M."/>
            <person name="Berrin J.G."/>
            <person name="Delaux P.M."/>
            <person name="Dal Grande F."/>
            <person name="Keller J."/>
        </authorList>
    </citation>
    <scope>NUCLEOTIDE SEQUENCE [LARGE SCALE GENOMIC DNA]</scope>
    <source>
        <strain evidence="2 3">SAG 2036</strain>
    </source>
</reference>
<evidence type="ECO:0000256" key="1">
    <source>
        <dbReference type="SAM" id="MobiDB-lite"/>
    </source>
</evidence>
<evidence type="ECO:0000313" key="3">
    <source>
        <dbReference type="Proteomes" id="UP001465755"/>
    </source>
</evidence>
<dbReference type="AlphaFoldDB" id="A0AAW1NJK8"/>
<feature type="region of interest" description="Disordered" evidence="1">
    <location>
        <begin position="31"/>
        <end position="76"/>
    </location>
</feature>
<dbReference type="Proteomes" id="UP001465755">
    <property type="component" value="Unassembled WGS sequence"/>
</dbReference>
<protein>
    <submittedName>
        <fullName evidence="2">Uncharacterized protein</fullName>
    </submittedName>
</protein>
<proteinExistence type="predicted"/>
<keyword evidence="3" id="KW-1185">Reference proteome</keyword>
<gene>
    <name evidence="2" type="ORF">WJX73_006033</name>
</gene>
<evidence type="ECO:0000313" key="2">
    <source>
        <dbReference type="EMBL" id="KAK9788440.1"/>
    </source>
</evidence>
<name>A0AAW1NJK8_9CHLO</name>
<accession>A0AAW1NJK8</accession>
<organism evidence="2 3">
    <name type="scientific">Symbiochloris irregularis</name>
    <dbReference type="NCBI Taxonomy" id="706552"/>
    <lineage>
        <taxon>Eukaryota</taxon>
        <taxon>Viridiplantae</taxon>
        <taxon>Chlorophyta</taxon>
        <taxon>core chlorophytes</taxon>
        <taxon>Trebouxiophyceae</taxon>
        <taxon>Trebouxiales</taxon>
        <taxon>Trebouxiaceae</taxon>
        <taxon>Symbiochloris</taxon>
    </lineage>
</organism>
<dbReference type="EMBL" id="JALJOQ010000227">
    <property type="protein sequence ID" value="KAK9788440.1"/>
    <property type="molecule type" value="Genomic_DNA"/>
</dbReference>
<comment type="caution">
    <text evidence="2">The sequence shown here is derived from an EMBL/GenBank/DDBJ whole genome shotgun (WGS) entry which is preliminary data.</text>
</comment>
<sequence>MCRRPISSQPNSTSIIWVQCIISFAAPFTRSYNPPSPKGYDGSYNPPSPEGFDGSFNPPSPKGFTGSFNPPAPGSS</sequence>